<feature type="region of interest" description="Disordered" evidence="1">
    <location>
        <begin position="359"/>
        <end position="387"/>
    </location>
</feature>
<proteinExistence type="predicted"/>
<evidence type="ECO:0000313" key="4">
    <source>
        <dbReference type="Proteomes" id="UP000800097"/>
    </source>
</evidence>
<name>A0A6A6JFE5_WESOR</name>
<dbReference type="EMBL" id="ML986501">
    <property type="protein sequence ID" value="KAF2274718.1"/>
    <property type="molecule type" value="Genomic_DNA"/>
</dbReference>
<dbReference type="Proteomes" id="UP000800097">
    <property type="component" value="Unassembled WGS sequence"/>
</dbReference>
<feature type="region of interest" description="Disordered" evidence="1">
    <location>
        <begin position="675"/>
        <end position="705"/>
    </location>
</feature>
<feature type="compositionally biased region" description="Polar residues" evidence="1">
    <location>
        <begin position="101"/>
        <end position="120"/>
    </location>
</feature>
<accession>A0A6A6JFE5</accession>
<evidence type="ECO:0000256" key="1">
    <source>
        <dbReference type="SAM" id="MobiDB-lite"/>
    </source>
</evidence>
<feature type="domain" description="PSP1 C-terminal" evidence="2">
    <location>
        <begin position="554"/>
        <end position="639"/>
    </location>
</feature>
<dbReference type="InterPro" id="IPR047767">
    <property type="entry name" value="PSP1-like"/>
</dbReference>
<sequence>MTSPMFKGGLTPSNSALADKTKVFRKPTPDSDAIASSDDEHAPTGTNRAPPPMLTPSGRRPSSGWLQDIQPNRKYSLPPVSLGTAISLQTPPGLDLPATSRPPTSSLAWNTSSFTSQSSNHPKDVVPSPTARKQSLTERPSLSFMSEGEDGVGFLSNQQNPNPMRKSGRSQSYSIAHADLDTSPIGQFAARHRAVLRHRPSKPSLLSGEGLSQLREDEGDELGANGDNNSSFPSASLVQAAEANAANPRHRPAVSIPSMQSPLEAFAAAHKAALEASIERDREIAIEEPDDHEAQYNLHMPLGRRFSEFNATGGRGYLGRSSNIENRSANLWGDSMTRRHSFATPSTHQNLYMPPSMTYNEEEEEDEASPLQESPPPEEPFDAGAYFSGLGPASRAINASAVSAAHPDPVIPRPSSGSLAAYPAPGPQGLGVGRPHRQFHVVTFKCSRADVYFTYADTGLELRPGDLVVTEGDRGHDLGQVSHANVPLEEARRLKAEALDEHFRWLCMFSQYSLAGSKEHNMLGALARAKGYPNMRRESLTSMGGQQDNDNKPKMIKRLAQHHEIQRLRDKEGLEAKAKRLGAQKAVEHKLPMEILDAEFQADYHKLTYFYYAEAYVNFNPLIVDIFKQYKIRIWMSAVNPASVVNPAGLMQMQPPSAIGPGAILPPRSNAPAAVGPGFGHSNYRHNDRQRGRGNANTSQAQYDPNYNAWTNPLGTYSPAQFGGQPYGPYTGNQEYGRQQMQYGGYWPEATYSSSPAFGQPVSGPAFRGGYPGPMVSGPAGGYGGGYAGVGGAGNGYGVGGFGGLQNPNYQSTASGSGGWEPDMVASMGNLSLGGTGGEK</sequence>
<dbReference type="InterPro" id="IPR007557">
    <property type="entry name" value="PSP1_C"/>
</dbReference>
<dbReference type="GO" id="GO:0005737">
    <property type="term" value="C:cytoplasm"/>
    <property type="evidence" value="ECO:0007669"/>
    <property type="project" value="TreeGrafter"/>
</dbReference>
<protein>
    <recommendedName>
        <fullName evidence="2">PSP1 C-terminal domain-containing protein</fullName>
    </recommendedName>
</protein>
<dbReference type="PROSITE" id="PS51411">
    <property type="entry name" value="PSP1_C"/>
    <property type="match status" value="1"/>
</dbReference>
<dbReference type="PANTHER" id="PTHR43830">
    <property type="entry name" value="PROTEIN PSP1"/>
    <property type="match status" value="1"/>
</dbReference>
<dbReference type="GeneID" id="54548963"/>
<organism evidence="3 4">
    <name type="scientific">Westerdykella ornata</name>
    <dbReference type="NCBI Taxonomy" id="318751"/>
    <lineage>
        <taxon>Eukaryota</taxon>
        <taxon>Fungi</taxon>
        <taxon>Dikarya</taxon>
        <taxon>Ascomycota</taxon>
        <taxon>Pezizomycotina</taxon>
        <taxon>Dothideomycetes</taxon>
        <taxon>Pleosporomycetidae</taxon>
        <taxon>Pleosporales</taxon>
        <taxon>Sporormiaceae</taxon>
        <taxon>Westerdykella</taxon>
    </lineage>
</organism>
<dbReference type="Pfam" id="PF04468">
    <property type="entry name" value="PSP1"/>
    <property type="match status" value="1"/>
</dbReference>
<feature type="compositionally biased region" description="Polar residues" evidence="1">
    <location>
        <begin position="695"/>
        <end position="705"/>
    </location>
</feature>
<dbReference type="PANTHER" id="PTHR43830:SF3">
    <property type="entry name" value="PROTEIN PSP1"/>
    <property type="match status" value="1"/>
</dbReference>
<feature type="compositionally biased region" description="Polar residues" evidence="1">
    <location>
        <begin position="131"/>
        <end position="144"/>
    </location>
</feature>
<dbReference type="OrthoDB" id="243127at2759"/>
<dbReference type="RefSeq" id="XP_033652257.1">
    <property type="nucleotide sequence ID" value="XM_033795788.1"/>
</dbReference>
<evidence type="ECO:0000313" key="3">
    <source>
        <dbReference type="EMBL" id="KAF2274718.1"/>
    </source>
</evidence>
<feature type="region of interest" description="Disordered" evidence="1">
    <location>
        <begin position="1"/>
        <end position="183"/>
    </location>
</feature>
<dbReference type="AlphaFoldDB" id="A0A6A6JFE5"/>
<keyword evidence="4" id="KW-1185">Reference proteome</keyword>
<reference evidence="3" key="1">
    <citation type="journal article" date="2020" name="Stud. Mycol.">
        <title>101 Dothideomycetes genomes: a test case for predicting lifestyles and emergence of pathogens.</title>
        <authorList>
            <person name="Haridas S."/>
            <person name="Albert R."/>
            <person name="Binder M."/>
            <person name="Bloem J."/>
            <person name="Labutti K."/>
            <person name="Salamov A."/>
            <person name="Andreopoulos B."/>
            <person name="Baker S."/>
            <person name="Barry K."/>
            <person name="Bills G."/>
            <person name="Bluhm B."/>
            <person name="Cannon C."/>
            <person name="Castanera R."/>
            <person name="Culley D."/>
            <person name="Daum C."/>
            <person name="Ezra D."/>
            <person name="Gonzalez J."/>
            <person name="Henrissat B."/>
            <person name="Kuo A."/>
            <person name="Liang C."/>
            <person name="Lipzen A."/>
            <person name="Lutzoni F."/>
            <person name="Magnuson J."/>
            <person name="Mondo S."/>
            <person name="Nolan M."/>
            <person name="Ohm R."/>
            <person name="Pangilinan J."/>
            <person name="Park H.-J."/>
            <person name="Ramirez L."/>
            <person name="Alfaro M."/>
            <person name="Sun H."/>
            <person name="Tritt A."/>
            <person name="Yoshinaga Y."/>
            <person name="Zwiers L.-H."/>
            <person name="Turgeon B."/>
            <person name="Goodwin S."/>
            <person name="Spatafora J."/>
            <person name="Crous P."/>
            <person name="Grigoriev I."/>
        </authorList>
    </citation>
    <scope>NUCLEOTIDE SEQUENCE</scope>
    <source>
        <strain evidence="3">CBS 379.55</strain>
    </source>
</reference>
<evidence type="ECO:0000259" key="2">
    <source>
        <dbReference type="PROSITE" id="PS51411"/>
    </source>
</evidence>
<gene>
    <name evidence="3" type="ORF">EI97DRAFT_381063</name>
</gene>